<feature type="domain" description="Major facilitator superfamily (MFS) profile" evidence="2">
    <location>
        <begin position="12"/>
        <end position="421"/>
    </location>
</feature>
<reference evidence="3 4" key="1">
    <citation type="submission" date="2023-05" db="EMBL/GenBank/DDBJ databases">
        <title>A new hyperthermophilic archaea 'Ignisphaera cupida' sp. nov. and description of the family 'Ignisphaeraceae' fam. nov.</title>
        <authorList>
            <person name="Podosokorskaya O.A."/>
            <person name="Elcheninov A.G."/>
            <person name="Klukina A."/>
            <person name="Merkel A.Y."/>
        </authorList>
    </citation>
    <scope>NUCLEOTIDE SEQUENCE [LARGE SCALE GENOMIC DNA]</scope>
    <source>
        <strain evidence="3 4">4213-co</strain>
    </source>
</reference>
<dbReference type="InterPro" id="IPR020846">
    <property type="entry name" value="MFS_dom"/>
</dbReference>
<feature type="transmembrane region" description="Helical" evidence="1">
    <location>
        <begin position="300"/>
        <end position="319"/>
    </location>
</feature>
<feature type="transmembrane region" description="Helical" evidence="1">
    <location>
        <begin position="360"/>
        <end position="391"/>
    </location>
</feature>
<dbReference type="PANTHER" id="PTHR23526">
    <property type="entry name" value="INTEGRAL MEMBRANE TRANSPORT PROTEIN-RELATED"/>
    <property type="match status" value="1"/>
</dbReference>
<dbReference type="InterPro" id="IPR011701">
    <property type="entry name" value="MFS"/>
</dbReference>
<dbReference type="SUPFAM" id="SSF103473">
    <property type="entry name" value="MFS general substrate transporter"/>
    <property type="match status" value="1"/>
</dbReference>
<name>A0ABD4Z7Q0_9CREN</name>
<evidence type="ECO:0000259" key="2">
    <source>
        <dbReference type="PROSITE" id="PS50850"/>
    </source>
</evidence>
<keyword evidence="1" id="KW-0812">Transmembrane</keyword>
<dbReference type="Pfam" id="PF07690">
    <property type="entry name" value="MFS_1"/>
    <property type="match status" value="1"/>
</dbReference>
<feature type="transmembrane region" description="Helical" evidence="1">
    <location>
        <begin position="149"/>
        <end position="169"/>
    </location>
</feature>
<feature type="transmembrane region" description="Helical" evidence="1">
    <location>
        <begin position="269"/>
        <end position="288"/>
    </location>
</feature>
<dbReference type="PANTHER" id="PTHR23526:SF2">
    <property type="entry name" value="MAJOR FACILITATOR SUPERFAMILY (MFS) PROFILE DOMAIN-CONTAINING PROTEIN"/>
    <property type="match status" value="1"/>
</dbReference>
<feature type="transmembrane region" description="Helical" evidence="1">
    <location>
        <begin position="175"/>
        <end position="197"/>
    </location>
</feature>
<feature type="transmembrane region" description="Helical" evidence="1">
    <location>
        <begin position="325"/>
        <end position="348"/>
    </location>
</feature>
<dbReference type="PROSITE" id="PS50850">
    <property type="entry name" value="MFS"/>
    <property type="match status" value="1"/>
</dbReference>
<dbReference type="AlphaFoldDB" id="A0ABD4Z7Q0"/>
<sequence>MSTNVEIQRSNAIKKLYFRVSTLSFSNNLVSPILPYLIVYYGGGVKESGVFQASNNLLGNIGQIIWGRISDVTGFRKLMLLLGSLPMLLVSTIYLMLITLFNSINPYEIITLSAIATFIGSSSAPVIGDVISDLSDYSRRAVVYSIHSNLSAIFSIVGNLVTTIIFQAVSNTSTAISMIILLAFTSASASVLVTLSIPKSIIDKNINTIPGGKVALLNIIEYVKSFKISLSNKKFRGFAFANTFYNFSLSLAWPLFIITQRSVLNLSPAQITSFSIASNAMMILSQYITGRHVSRNKYRFFTLVNRFGLVMVPLTYAFSTDYIQILLLNIFVGFVSGFTNIIFPMYIVECAEEKDRATFFGVYNTLIGLASFAGSMVGGLVSGYLITIFGLVQGLRISYLISAIMRFISAVITLKIKEYVY</sequence>
<gene>
    <name evidence="3" type="ORF">QPL79_04395</name>
</gene>
<dbReference type="InterPro" id="IPR036259">
    <property type="entry name" value="MFS_trans_sf"/>
</dbReference>
<feature type="transmembrane region" description="Helical" evidence="1">
    <location>
        <begin position="107"/>
        <end position="128"/>
    </location>
</feature>
<dbReference type="RefSeq" id="WP_285273570.1">
    <property type="nucleotide sequence ID" value="NZ_JASNVW010000002.1"/>
</dbReference>
<dbReference type="Gene3D" id="1.20.1250.20">
    <property type="entry name" value="MFS general substrate transporter like domains"/>
    <property type="match status" value="1"/>
</dbReference>
<feature type="transmembrane region" description="Helical" evidence="1">
    <location>
        <begin position="397"/>
        <end position="416"/>
    </location>
</feature>
<feature type="transmembrane region" description="Helical" evidence="1">
    <location>
        <begin position="237"/>
        <end position="257"/>
    </location>
</feature>
<dbReference type="Proteomes" id="UP001529235">
    <property type="component" value="Unassembled WGS sequence"/>
</dbReference>
<keyword evidence="4" id="KW-1185">Reference proteome</keyword>
<keyword evidence="1" id="KW-0472">Membrane</keyword>
<proteinExistence type="predicted"/>
<keyword evidence="1" id="KW-1133">Transmembrane helix</keyword>
<accession>A0ABD4Z7Q0</accession>
<evidence type="ECO:0000313" key="4">
    <source>
        <dbReference type="Proteomes" id="UP001529235"/>
    </source>
</evidence>
<feature type="transmembrane region" description="Helical" evidence="1">
    <location>
        <begin position="78"/>
        <end position="101"/>
    </location>
</feature>
<evidence type="ECO:0000313" key="3">
    <source>
        <dbReference type="EMBL" id="MDK6028593.1"/>
    </source>
</evidence>
<evidence type="ECO:0000256" key="1">
    <source>
        <dbReference type="SAM" id="Phobius"/>
    </source>
</evidence>
<organism evidence="3 4">
    <name type="scientific">Ignisphaera cupida</name>
    <dbReference type="NCBI Taxonomy" id="3050454"/>
    <lineage>
        <taxon>Archaea</taxon>
        <taxon>Thermoproteota</taxon>
        <taxon>Thermoprotei</taxon>
        <taxon>Desulfurococcales</taxon>
        <taxon>Desulfurococcaceae</taxon>
        <taxon>Ignisphaera</taxon>
    </lineage>
</organism>
<protein>
    <submittedName>
        <fullName evidence="3">MFS transporter</fullName>
    </submittedName>
</protein>
<comment type="caution">
    <text evidence="3">The sequence shown here is derived from an EMBL/GenBank/DDBJ whole genome shotgun (WGS) entry which is preliminary data.</text>
</comment>
<dbReference type="InterPro" id="IPR052528">
    <property type="entry name" value="Sugar_transport-like"/>
</dbReference>
<dbReference type="EMBL" id="JASNVW010000002">
    <property type="protein sequence ID" value="MDK6028593.1"/>
    <property type="molecule type" value="Genomic_DNA"/>
</dbReference>